<dbReference type="Proteomes" id="UP000608071">
    <property type="component" value="Unassembled WGS sequence"/>
</dbReference>
<reference evidence="1 2" key="1">
    <citation type="submission" date="2020-08" db="EMBL/GenBank/DDBJ databases">
        <title>A Genomic Blueprint of the Chicken Gut Microbiome.</title>
        <authorList>
            <person name="Gilroy R."/>
            <person name="Ravi A."/>
            <person name="Getino M."/>
            <person name="Pursley I."/>
            <person name="Horton D.L."/>
            <person name="Alikhan N.-F."/>
            <person name="Baker D."/>
            <person name="Gharbi K."/>
            <person name="Hall N."/>
            <person name="Watson M."/>
            <person name="Adriaenssens E.M."/>
            <person name="Foster-Nyarko E."/>
            <person name="Jarju S."/>
            <person name="Secka A."/>
            <person name="Antonio M."/>
            <person name="Oren A."/>
            <person name="Chaudhuri R."/>
            <person name="La Ragione R.M."/>
            <person name="Hildebrand F."/>
            <person name="Pallen M.J."/>
        </authorList>
    </citation>
    <scope>NUCLEOTIDE SEQUENCE [LARGE SCALE GENOMIC DNA]</scope>
    <source>
        <strain evidence="1 2">Sa2BVA9</strain>
    </source>
</reference>
<sequence length="220" mass="24927">MQLITSWLGKQAEFVLSGCKNPIQGEMIDIGNDILVVYENNRYIYIPIHHLQQMRLAPHRSNMSVNTPPDPAIDHSKISYRKILMNSRGIFSEISLGDQSIHGYVTAIMNDYFVFFSPLHHSVFISVKHLKYIVPYPVNTTPFSLRHEHFPVQPAAISLSRTLDQQLHKLKGQLVTLNLGAKPYRAGLLKNVEGNLLELVEAEGTSLMMHTDHIQAIHVP</sequence>
<evidence type="ECO:0000313" key="2">
    <source>
        <dbReference type="Proteomes" id="UP000608071"/>
    </source>
</evidence>
<comment type="caution">
    <text evidence="1">The sequence shown here is derived from an EMBL/GenBank/DDBJ whole genome shotgun (WGS) entry which is preliminary data.</text>
</comment>
<gene>
    <name evidence="1" type="ORF">H9647_05320</name>
</gene>
<protein>
    <submittedName>
        <fullName evidence="1">DUF2642 domain-containing protein</fullName>
    </submittedName>
</protein>
<accession>A0ABR8SVF2</accession>
<keyword evidence="2" id="KW-1185">Reference proteome</keyword>
<evidence type="ECO:0000313" key="1">
    <source>
        <dbReference type="EMBL" id="MBD7967473.1"/>
    </source>
</evidence>
<dbReference type="RefSeq" id="WP_191798740.1">
    <property type="nucleotide sequence ID" value="NZ_JACSQL010000002.1"/>
</dbReference>
<organism evidence="1 2">
    <name type="scientific">Paenibacillus gallinarum</name>
    <dbReference type="NCBI Taxonomy" id="2762232"/>
    <lineage>
        <taxon>Bacteria</taxon>
        <taxon>Bacillati</taxon>
        <taxon>Bacillota</taxon>
        <taxon>Bacilli</taxon>
        <taxon>Bacillales</taxon>
        <taxon>Paenibacillaceae</taxon>
        <taxon>Paenibacillus</taxon>
    </lineage>
</organism>
<dbReference type="EMBL" id="JACSQL010000002">
    <property type="protein sequence ID" value="MBD7967473.1"/>
    <property type="molecule type" value="Genomic_DNA"/>
</dbReference>
<proteinExistence type="predicted"/>
<name>A0ABR8SVF2_9BACL</name>